<dbReference type="STRING" id="52670.A0A2I4DB21"/>
<dbReference type="InterPro" id="IPR052482">
    <property type="entry name" value="mtLSU_mL37"/>
</dbReference>
<organism evidence="9 10">
    <name type="scientific">Austrofundulus limnaeus</name>
    <name type="common">Annual killifish</name>
    <dbReference type="NCBI Taxonomy" id="52670"/>
    <lineage>
        <taxon>Eukaryota</taxon>
        <taxon>Metazoa</taxon>
        <taxon>Chordata</taxon>
        <taxon>Craniata</taxon>
        <taxon>Vertebrata</taxon>
        <taxon>Euteleostomi</taxon>
        <taxon>Actinopterygii</taxon>
        <taxon>Neopterygii</taxon>
        <taxon>Teleostei</taxon>
        <taxon>Neoteleostei</taxon>
        <taxon>Acanthomorphata</taxon>
        <taxon>Ovalentaria</taxon>
        <taxon>Atherinomorphae</taxon>
        <taxon>Cyprinodontiformes</taxon>
        <taxon>Rivulidae</taxon>
        <taxon>Austrofundulus</taxon>
    </lineage>
</organism>
<dbReference type="GO" id="GO:1990904">
    <property type="term" value="C:ribonucleoprotein complex"/>
    <property type="evidence" value="ECO:0007669"/>
    <property type="project" value="UniProtKB-KW"/>
</dbReference>
<dbReference type="CTD" id="51253"/>
<dbReference type="Pfam" id="PF07147">
    <property type="entry name" value="PDCD9"/>
    <property type="match status" value="1"/>
</dbReference>
<keyword evidence="3" id="KW-0689">Ribosomal protein</keyword>
<dbReference type="AlphaFoldDB" id="A0A2I4DB21"/>
<dbReference type="GO" id="GO:0005739">
    <property type="term" value="C:mitochondrion"/>
    <property type="evidence" value="ECO:0007669"/>
    <property type="project" value="UniProtKB-SubCell"/>
</dbReference>
<reference evidence="10" key="1">
    <citation type="submission" date="2025-08" db="UniProtKB">
        <authorList>
            <consortium name="RefSeq"/>
        </authorList>
    </citation>
    <scope>IDENTIFICATION</scope>
    <source>
        <strain evidence="10">Quisiro</strain>
        <tissue evidence="10">Liver</tissue>
    </source>
</reference>
<keyword evidence="2" id="KW-0809">Transit peptide</keyword>
<evidence type="ECO:0000256" key="2">
    <source>
        <dbReference type="ARBA" id="ARBA00022946"/>
    </source>
</evidence>
<dbReference type="PANTHER" id="PTHR15889">
    <property type="entry name" value="MITOCHONDRIAL RIBOSOMAL PROTEIN L37"/>
    <property type="match status" value="1"/>
</dbReference>
<dbReference type="GO" id="GO:0003735">
    <property type="term" value="F:structural constituent of ribosome"/>
    <property type="evidence" value="ECO:0007669"/>
    <property type="project" value="InterPro"/>
</dbReference>
<evidence type="ECO:0000256" key="6">
    <source>
        <dbReference type="ARBA" id="ARBA00037985"/>
    </source>
</evidence>
<keyword evidence="9" id="KW-1185">Reference proteome</keyword>
<dbReference type="Proteomes" id="UP000192220">
    <property type="component" value="Unplaced"/>
</dbReference>
<dbReference type="KEGG" id="alim:106536670"/>
<comment type="subcellular location">
    <subcellularLocation>
        <location evidence="1">Mitochondrion</location>
    </subcellularLocation>
</comment>
<dbReference type="InterPro" id="IPR010793">
    <property type="entry name" value="Ribosomal_mL37/mL65"/>
</dbReference>
<accession>A0A2I4DB21</accession>
<gene>
    <name evidence="10" type="primary">mrpl37</name>
</gene>
<proteinExistence type="inferred from homology"/>
<evidence type="ECO:0000256" key="7">
    <source>
        <dbReference type="ARBA" id="ARBA00039442"/>
    </source>
</evidence>
<evidence type="ECO:0000256" key="1">
    <source>
        <dbReference type="ARBA" id="ARBA00004173"/>
    </source>
</evidence>
<dbReference type="GO" id="GO:0005840">
    <property type="term" value="C:ribosome"/>
    <property type="evidence" value="ECO:0007669"/>
    <property type="project" value="UniProtKB-KW"/>
</dbReference>
<evidence type="ECO:0000313" key="9">
    <source>
        <dbReference type="Proteomes" id="UP000192220"/>
    </source>
</evidence>
<name>A0A2I4DB21_AUSLI</name>
<dbReference type="RefSeq" id="XP_013889445.1">
    <property type="nucleotide sequence ID" value="XM_014033991.1"/>
</dbReference>
<evidence type="ECO:0000256" key="8">
    <source>
        <dbReference type="ARBA" id="ARBA00041617"/>
    </source>
</evidence>
<sequence>MLPETVPCLKALAPLFGKKLLLRSLKQLSTHGGGLSRLQAGRHFGVSCCLAAKKDKQPRKPREKVVIPGLEMITYAERMHYVPGLAKPVFPHWERDYHDPFHYKPPPKIEMPLYSEKVCYMITQRTNMLEGVRQAAWLTKSKVISGLPPALLSLAEMPENQIPDQDDRVQNLIRHARFWDTVEERPKKVIYSKTLLQNLLHVCGTQRATHPALGRRVFVEGYTLGVSWKRGDDLFQIRGRNGLLHCSMDPLPPVCGEQEVADTSDHVLETFYPISPSIDLLQVNVYKEMNCTGFIGDAPYPHAHTLYFLETAPKQTRLHPEQFRAKMFMFTFGNALARAYKLYGTSPQKVLDRPITVQSVGTNGRIFQFLVFQLNTTDLSGDDGIKNQVWLDGEVDLYQFAKVRPLIKKKQVKVAAGLTGYKPESFRKFLALYMHGAAHLP</sequence>
<evidence type="ECO:0000256" key="4">
    <source>
        <dbReference type="ARBA" id="ARBA00023128"/>
    </source>
</evidence>
<keyword evidence="4" id="KW-0496">Mitochondrion</keyword>
<protein>
    <recommendedName>
        <fullName evidence="7">Large ribosomal subunit protein mL37</fullName>
    </recommendedName>
    <alternativeName>
        <fullName evidence="8">39S ribosomal protein L37, mitochondrial</fullName>
    </alternativeName>
</protein>
<evidence type="ECO:0000313" key="10">
    <source>
        <dbReference type="RefSeq" id="XP_013889445.1"/>
    </source>
</evidence>
<dbReference type="GO" id="GO:0006412">
    <property type="term" value="P:translation"/>
    <property type="evidence" value="ECO:0007669"/>
    <property type="project" value="InterPro"/>
</dbReference>
<comment type="similarity">
    <text evidence="6">Belongs to the mitochondrion-specific ribosomal protein mL37 family.</text>
</comment>
<evidence type="ECO:0000256" key="3">
    <source>
        <dbReference type="ARBA" id="ARBA00022980"/>
    </source>
</evidence>
<keyword evidence="5" id="KW-0687">Ribonucleoprotein</keyword>
<dbReference type="PANTHER" id="PTHR15889:SF2">
    <property type="entry name" value="LARGE RIBOSOMAL SUBUNIT PROTEIN ML37"/>
    <property type="match status" value="1"/>
</dbReference>
<dbReference type="GeneID" id="106536670"/>
<dbReference type="InParanoid" id="A0A2I4DB21"/>
<evidence type="ECO:0000256" key="5">
    <source>
        <dbReference type="ARBA" id="ARBA00023274"/>
    </source>
</evidence>
<dbReference type="OrthoDB" id="5835618at2759"/>